<feature type="transmembrane region" description="Helical" evidence="1">
    <location>
        <begin position="25"/>
        <end position="44"/>
    </location>
</feature>
<name>A0A7K1V673_9NOCA</name>
<evidence type="ECO:0000313" key="3">
    <source>
        <dbReference type="Proteomes" id="UP000466794"/>
    </source>
</evidence>
<gene>
    <name evidence="2" type="ORF">GPX89_33215</name>
</gene>
<dbReference type="EMBL" id="WRPP01000008">
    <property type="protein sequence ID" value="MVU82086.1"/>
    <property type="molecule type" value="Genomic_DNA"/>
</dbReference>
<feature type="transmembrane region" description="Helical" evidence="1">
    <location>
        <begin position="89"/>
        <end position="111"/>
    </location>
</feature>
<evidence type="ECO:0008006" key="4">
    <source>
        <dbReference type="Google" id="ProtNLM"/>
    </source>
</evidence>
<dbReference type="AlphaFoldDB" id="A0A7K1V673"/>
<dbReference type="RefSeq" id="WP_157391709.1">
    <property type="nucleotide sequence ID" value="NZ_WRPP01000008.1"/>
</dbReference>
<dbReference type="Proteomes" id="UP000466794">
    <property type="component" value="Unassembled WGS sequence"/>
</dbReference>
<feature type="transmembrane region" description="Helical" evidence="1">
    <location>
        <begin position="198"/>
        <end position="220"/>
    </location>
</feature>
<reference evidence="2 3" key="1">
    <citation type="submission" date="2019-12" db="EMBL/GenBank/DDBJ databases">
        <title>Nocardia sp. nov. ET3-3 isolated from soil.</title>
        <authorList>
            <person name="Kanchanasin P."/>
            <person name="Tanasupawat S."/>
            <person name="Yuki M."/>
            <person name="Kudo T."/>
        </authorList>
    </citation>
    <scope>NUCLEOTIDE SEQUENCE [LARGE SCALE GENOMIC DNA]</scope>
    <source>
        <strain evidence="2 3">ET3-3</strain>
    </source>
</reference>
<comment type="caution">
    <text evidence="2">The sequence shown here is derived from an EMBL/GenBank/DDBJ whole genome shotgun (WGS) entry which is preliminary data.</text>
</comment>
<accession>A0A7K1V673</accession>
<evidence type="ECO:0000313" key="2">
    <source>
        <dbReference type="EMBL" id="MVU82086.1"/>
    </source>
</evidence>
<feature type="transmembrane region" description="Helical" evidence="1">
    <location>
        <begin position="226"/>
        <end position="248"/>
    </location>
</feature>
<feature type="transmembrane region" description="Helical" evidence="1">
    <location>
        <begin position="117"/>
        <end position="138"/>
    </location>
</feature>
<keyword evidence="1" id="KW-1133">Transmembrane helix</keyword>
<evidence type="ECO:0000256" key="1">
    <source>
        <dbReference type="SAM" id="Phobius"/>
    </source>
</evidence>
<keyword evidence="3" id="KW-1185">Reference proteome</keyword>
<sequence length="504" mass="56024">MSITASLEAQQRAGRVWRGPQWRTMVGLVFVLLCTLVAFGYTWLELLGDMRHDSDIGYVFVLAVVATFAAVGVALRYRGELPIYDRQTDIIVGLLGLGLTGALLSLLVLRYPYQYEVLHLDLVAAPLFLMSVSVLVFGLRPVFRFWPAWLLVLLTAAPTPYRQMVTVFGGSKVAEGVAALVLGAMAAAIGSGRTWRRALMAAVLTLVLGAVALAVLWRWFPDMSLFAYQAVPTIPAVCATTAIMYLYHRNWSTVKPLDRPVRPLTAARSRAAITTAVVATALIAPIPLPHDYVVDYPDLAGLVISEAPGVPPGWEEFSRREYPWAPRFFGPGTSWTRSSLVAQRGNPDWDKESRRRRIVVDVERSPNPNELERHPQFVLYRLIQPRISAPVRIDLGHGITGRLNTVVDDRRLLSWTWLSWRWRGHGGAELVSLISADNHLPDAEFPQPEPSVLRNADNLLHQILRGNAVTLDPESEKDDTESEYKDQDMLTSLARSMVAMGGDE</sequence>
<proteinExistence type="predicted"/>
<organism evidence="2 3">
    <name type="scientific">Nocardia terrae</name>
    <dbReference type="NCBI Taxonomy" id="2675851"/>
    <lineage>
        <taxon>Bacteria</taxon>
        <taxon>Bacillati</taxon>
        <taxon>Actinomycetota</taxon>
        <taxon>Actinomycetes</taxon>
        <taxon>Mycobacteriales</taxon>
        <taxon>Nocardiaceae</taxon>
        <taxon>Nocardia</taxon>
    </lineage>
</organism>
<keyword evidence="1" id="KW-0812">Transmembrane</keyword>
<protein>
    <recommendedName>
        <fullName evidence="4">Exosortase/archaeosortase family protein</fullName>
    </recommendedName>
</protein>
<feature type="transmembrane region" description="Helical" evidence="1">
    <location>
        <begin position="145"/>
        <end position="161"/>
    </location>
</feature>
<feature type="transmembrane region" description="Helical" evidence="1">
    <location>
        <begin position="56"/>
        <end position="77"/>
    </location>
</feature>
<keyword evidence="1" id="KW-0472">Membrane</keyword>
<feature type="transmembrane region" description="Helical" evidence="1">
    <location>
        <begin position="173"/>
        <end position="191"/>
    </location>
</feature>